<dbReference type="Proteomes" id="UP000682802">
    <property type="component" value="Chromosome 1"/>
</dbReference>
<sequence>MKYTVDSVNKEDRIEDQMENIDKNLLFINALDPVKNASDIEFFERENVKLNSRLLDKQDAVEKNSASRLNSNLNSKKLILKS</sequence>
<reference evidence="1 2" key="1">
    <citation type="submission" date="2021-05" db="EMBL/GenBank/DDBJ databases">
        <title>Comparative genomic studies on the polysaccharide-degrading batcterial strains of the Flammeovirga genus.</title>
        <authorList>
            <person name="Zewei F."/>
            <person name="Zheng Z."/>
            <person name="Yu L."/>
            <person name="Ruyue G."/>
            <person name="Yanhong M."/>
            <person name="Yuanyuan C."/>
            <person name="Jingyan G."/>
            <person name="Wenjun H."/>
        </authorList>
    </citation>
    <scope>NUCLEOTIDE SEQUENCE [LARGE SCALE GENOMIC DNA]</scope>
    <source>
        <strain evidence="1 2">YS10</strain>
    </source>
</reference>
<dbReference type="EMBL" id="CP076128">
    <property type="protein sequence ID" value="QWG06425.1"/>
    <property type="molecule type" value="Genomic_DNA"/>
</dbReference>
<proteinExistence type="predicted"/>
<dbReference type="RefSeq" id="WP_144073845.1">
    <property type="nucleotide sequence ID" value="NZ_CP076128.1"/>
</dbReference>
<name>A0ABX8GU21_9BACT</name>
<protein>
    <submittedName>
        <fullName evidence="1">Uncharacterized protein</fullName>
    </submittedName>
</protein>
<keyword evidence="2" id="KW-1185">Reference proteome</keyword>
<evidence type="ECO:0000313" key="2">
    <source>
        <dbReference type="Proteomes" id="UP000682802"/>
    </source>
</evidence>
<evidence type="ECO:0000313" key="1">
    <source>
        <dbReference type="EMBL" id="QWG06425.1"/>
    </source>
</evidence>
<accession>A0ABX8GU21</accession>
<organism evidence="1 2">
    <name type="scientific">Flammeovirga kamogawensis</name>
    <dbReference type="NCBI Taxonomy" id="373891"/>
    <lineage>
        <taxon>Bacteria</taxon>
        <taxon>Pseudomonadati</taxon>
        <taxon>Bacteroidota</taxon>
        <taxon>Cytophagia</taxon>
        <taxon>Cytophagales</taxon>
        <taxon>Flammeovirgaceae</taxon>
        <taxon>Flammeovirga</taxon>
    </lineage>
</organism>
<gene>
    <name evidence="1" type="ORF">KM029_13935</name>
</gene>